<keyword evidence="3" id="KW-1185">Reference proteome</keyword>
<dbReference type="EMBL" id="JAHCVI010000004">
    <property type="protein sequence ID" value="KAG7286266.1"/>
    <property type="molecule type" value="Genomic_DNA"/>
</dbReference>
<feature type="compositionally biased region" description="Polar residues" evidence="1">
    <location>
        <begin position="126"/>
        <end position="136"/>
    </location>
</feature>
<evidence type="ECO:0000313" key="2">
    <source>
        <dbReference type="EMBL" id="KAG7286266.1"/>
    </source>
</evidence>
<name>A0AAD4ERX3_9PEZI</name>
<reference evidence="2" key="1">
    <citation type="submission" date="2023-02" db="EMBL/GenBank/DDBJ databases">
        <authorList>
            <person name="Palmer J.M."/>
        </authorList>
    </citation>
    <scope>NUCLEOTIDE SEQUENCE</scope>
    <source>
        <strain evidence="2">FW57</strain>
    </source>
</reference>
<evidence type="ECO:0000256" key="1">
    <source>
        <dbReference type="SAM" id="MobiDB-lite"/>
    </source>
</evidence>
<gene>
    <name evidence="2" type="ORF">NEMBOFW57_008574</name>
</gene>
<dbReference type="AlphaFoldDB" id="A0AAD4ERX3"/>
<feature type="region of interest" description="Disordered" evidence="1">
    <location>
        <begin position="100"/>
        <end position="185"/>
    </location>
</feature>
<feature type="compositionally biased region" description="Low complexity" evidence="1">
    <location>
        <begin position="159"/>
        <end position="169"/>
    </location>
</feature>
<evidence type="ECO:0000313" key="3">
    <source>
        <dbReference type="Proteomes" id="UP001197093"/>
    </source>
</evidence>
<proteinExistence type="predicted"/>
<accession>A0AAD4ERX3</accession>
<sequence>MARVMLGNSADAYGGCEQESFVKGYEKGFDAGWGSGFAQAFEEGKMQGRRELEDEIQAAERIRKAGGAVCLLSDAPRLLKHDAADTSSINEEDVYYATGGTAVGPETSTSMEVCHDAGPHRAASTGECNGNNTSSGDLREPQAEGNLVDFSDDTEQDPSVSSSDSISLSNTEPRAESPTTSAASVRGQADFDVFYDSTPKRTSASNNVSTPSGALVLHSATLIDLTTPSTDGTPTPAPRGFTIRNMTNSMAEIMTQRPVDIAPGTAPGTITNSPAETTPDTMINALVSIPETTTTTSTSVNTTTNTASPALPALPSTLYNIPLAHTITPITPDLTLPPQHFRPRPAYPTLAGAYNIHSLAARGATVVENPWRVLVGPLSPAAREAWKGDAGKGYLRVKLGRGGNGYPRAGRCSGARWDDGGVVFCEMVHDETEETAAGPRWYVLAMFESQERAAEAVRVFQGFAW</sequence>
<comment type="caution">
    <text evidence="2">The sequence shown here is derived from an EMBL/GenBank/DDBJ whole genome shotgun (WGS) entry which is preliminary data.</text>
</comment>
<protein>
    <submittedName>
        <fullName evidence="2">Uncharacterized protein</fullName>
    </submittedName>
</protein>
<organism evidence="2 3">
    <name type="scientific">Staphylotrichum longicolle</name>
    <dbReference type="NCBI Taxonomy" id="669026"/>
    <lineage>
        <taxon>Eukaryota</taxon>
        <taxon>Fungi</taxon>
        <taxon>Dikarya</taxon>
        <taxon>Ascomycota</taxon>
        <taxon>Pezizomycotina</taxon>
        <taxon>Sordariomycetes</taxon>
        <taxon>Sordariomycetidae</taxon>
        <taxon>Sordariales</taxon>
        <taxon>Chaetomiaceae</taxon>
        <taxon>Staphylotrichum</taxon>
    </lineage>
</organism>
<dbReference type="Proteomes" id="UP001197093">
    <property type="component" value="Unassembled WGS sequence"/>
</dbReference>